<dbReference type="Proteomes" id="UP000051952">
    <property type="component" value="Unassembled WGS sequence"/>
</dbReference>
<keyword evidence="3" id="KW-1185">Reference proteome</keyword>
<evidence type="ECO:0000313" key="2">
    <source>
        <dbReference type="EMBL" id="CUI14313.1"/>
    </source>
</evidence>
<evidence type="ECO:0000256" key="1">
    <source>
        <dbReference type="SAM" id="MobiDB-lite"/>
    </source>
</evidence>
<dbReference type="AlphaFoldDB" id="A0A0S4KIV4"/>
<dbReference type="EMBL" id="CYKH01000991">
    <property type="protein sequence ID" value="CUI14313.1"/>
    <property type="molecule type" value="Genomic_DNA"/>
</dbReference>
<gene>
    <name evidence="2" type="ORF">BSAL_84980</name>
</gene>
<evidence type="ECO:0000313" key="3">
    <source>
        <dbReference type="Proteomes" id="UP000051952"/>
    </source>
</evidence>
<accession>A0A0S4KIV4</accession>
<reference evidence="3" key="1">
    <citation type="submission" date="2015-09" db="EMBL/GenBank/DDBJ databases">
        <authorList>
            <consortium name="Pathogen Informatics"/>
        </authorList>
    </citation>
    <scope>NUCLEOTIDE SEQUENCE [LARGE SCALE GENOMIC DNA]</scope>
    <source>
        <strain evidence="3">Lake Konstanz</strain>
    </source>
</reference>
<proteinExistence type="predicted"/>
<dbReference type="VEuPathDB" id="TriTrypDB:BSAL_84980"/>
<feature type="region of interest" description="Disordered" evidence="1">
    <location>
        <begin position="472"/>
        <end position="510"/>
    </location>
</feature>
<name>A0A0S4KIV4_BODSA</name>
<sequence length="588" mass="63243">MRRADSSTSGMGGLGIGLREGVSITTHLAKCLRRPIGLMTSLKMIDEGHDYERCCEQLLLDIAVYGSGGGSTGGGGGSSRSRRGTTTSLRHNTSASFLGDISGAEQGVEEKVDAEALQREEEALLNDGGHVGELGARILNCAKRVAPFEDALRDEEEVHRLRLLRKNGGSDTISTQVATSVAQGVVMHSAAIASGAAPLSPSSLATVRAKKIPLGTRRFPEDDDDMTTQLFRNDFTIADIQRQGDILHAQQNMVEALRERLGGDEEGQALLRSKLYRGGLFGGRSPSAKARQVSSLLDESPMNGALSSSVAPTTTTANKVAASTTSTAGVTQMEPHRSMHYLDSWEWSTSPSKRLLPVIKNSTTSQTAMSVDSATQHLASKRNTKEHSTIMAPPMRASCNAAAVVDVSTPLKSAVRLPPLAAPVSFNANVPSRHLMLPTPSPLRIRSQLQRHLADTTPTQEVLPAIIHKMSEHQKNTRSSEVNSHDGEDKSGGVNSYQPPPSVLQPPHLAPSHLHSALSAAAMRTAESAYGRILLLGSDDDNVEAGGEVGNDVPLWSFEREQCFRDGIKDLEDFYSPQRLFRVKEREQ</sequence>
<organism evidence="2 3">
    <name type="scientific">Bodo saltans</name>
    <name type="common">Flagellated protozoan</name>
    <dbReference type="NCBI Taxonomy" id="75058"/>
    <lineage>
        <taxon>Eukaryota</taxon>
        <taxon>Discoba</taxon>
        <taxon>Euglenozoa</taxon>
        <taxon>Kinetoplastea</taxon>
        <taxon>Metakinetoplastina</taxon>
        <taxon>Eubodonida</taxon>
        <taxon>Bodonidae</taxon>
        <taxon>Bodo</taxon>
    </lineage>
</organism>
<protein>
    <submittedName>
        <fullName evidence="2">Uncharacterized protein</fullName>
    </submittedName>
</protein>